<dbReference type="PANTHER" id="PTHR30043">
    <property type="entry name" value="PHOSPHONATES TRANSPORT SYSTEM PERMEASE PROTEIN"/>
    <property type="match status" value="1"/>
</dbReference>
<feature type="transmembrane region" description="Helical" evidence="7">
    <location>
        <begin position="214"/>
        <end position="236"/>
    </location>
</feature>
<keyword evidence="6 7" id="KW-0472">Membrane</keyword>
<gene>
    <name evidence="9" type="ORF">SAMN02745751_00303</name>
</gene>
<evidence type="ECO:0000256" key="1">
    <source>
        <dbReference type="ARBA" id="ARBA00004651"/>
    </source>
</evidence>
<dbReference type="AlphaFoldDB" id="A0A1M6AZC5"/>
<feature type="transmembrane region" description="Helical" evidence="7">
    <location>
        <begin position="126"/>
        <end position="153"/>
    </location>
</feature>
<dbReference type="GO" id="GO:0005886">
    <property type="term" value="C:plasma membrane"/>
    <property type="evidence" value="ECO:0007669"/>
    <property type="project" value="UniProtKB-SubCell"/>
</dbReference>
<dbReference type="InterPro" id="IPR000515">
    <property type="entry name" value="MetI-like"/>
</dbReference>
<keyword evidence="10" id="KW-1185">Reference proteome</keyword>
<dbReference type="PANTHER" id="PTHR30043:SF1">
    <property type="entry name" value="ABC TRANSPORT SYSTEM PERMEASE PROTEIN P69"/>
    <property type="match status" value="1"/>
</dbReference>
<name>A0A1M6AZC5_9FIRM</name>
<keyword evidence="3" id="KW-1003">Cell membrane</keyword>
<feature type="transmembrane region" description="Helical" evidence="7">
    <location>
        <begin position="21"/>
        <end position="39"/>
    </location>
</feature>
<protein>
    <submittedName>
        <fullName evidence="9">Phosphonate transport system permease protein</fullName>
    </submittedName>
</protein>
<reference evidence="9 10" key="1">
    <citation type="submission" date="2016-11" db="EMBL/GenBank/DDBJ databases">
        <authorList>
            <person name="Jaros S."/>
            <person name="Januszkiewicz K."/>
            <person name="Wedrychowicz H."/>
        </authorList>
    </citation>
    <scope>NUCLEOTIDE SEQUENCE [LARGE SCALE GENOMIC DNA]</scope>
    <source>
        <strain evidence="9 10">DSM 17477</strain>
    </source>
</reference>
<dbReference type="OrthoDB" id="8557224at2"/>
<accession>A0A1M6AZC5</accession>
<comment type="subcellular location">
    <subcellularLocation>
        <location evidence="1 7">Cell membrane</location>
        <topology evidence="1 7">Multi-pass membrane protein</topology>
    </subcellularLocation>
</comment>
<feature type="transmembrane region" description="Helical" evidence="7">
    <location>
        <begin position="188"/>
        <end position="207"/>
    </location>
</feature>
<evidence type="ECO:0000256" key="2">
    <source>
        <dbReference type="ARBA" id="ARBA00022448"/>
    </source>
</evidence>
<sequence length="275" mass="30518">MEMRRTWYGKPILKKKDSSDTMIRWVSIVFVLITLYTVFGRIEYRWESFSGDIALKMLKNFFRYDLVEGVQAMKMAISLFKTLALSFVTTILGFIIGIVMGLFSARNISNPMLSNIIRGIASFIRAVPTIVWVLFFVSGFGLTSTTAVLGMLFHTVAFFTKAFSECFEEVDKETINALRATGANWTQVVFGSIFPSSLTKMISWLAIRYETNFSVAVIIGPAAGVPGTIGTAINAASRSGDYPVQGFGVMLVFVTALIMELLINGVRQKSIVNEI</sequence>
<dbReference type="CDD" id="cd06261">
    <property type="entry name" value="TM_PBP2"/>
    <property type="match status" value="1"/>
</dbReference>
<keyword evidence="4 7" id="KW-0812">Transmembrane</keyword>
<dbReference type="GO" id="GO:0055085">
    <property type="term" value="P:transmembrane transport"/>
    <property type="evidence" value="ECO:0007669"/>
    <property type="project" value="InterPro"/>
</dbReference>
<dbReference type="EMBL" id="FQZL01000004">
    <property type="protein sequence ID" value="SHI41835.1"/>
    <property type="molecule type" value="Genomic_DNA"/>
</dbReference>
<evidence type="ECO:0000256" key="3">
    <source>
        <dbReference type="ARBA" id="ARBA00022475"/>
    </source>
</evidence>
<evidence type="ECO:0000313" key="9">
    <source>
        <dbReference type="EMBL" id="SHI41835.1"/>
    </source>
</evidence>
<comment type="similarity">
    <text evidence="7">Belongs to the binding-protein-dependent transport system permease family.</text>
</comment>
<evidence type="ECO:0000259" key="8">
    <source>
        <dbReference type="PROSITE" id="PS50928"/>
    </source>
</evidence>
<dbReference type="InterPro" id="IPR035906">
    <property type="entry name" value="MetI-like_sf"/>
</dbReference>
<feature type="transmembrane region" description="Helical" evidence="7">
    <location>
        <begin position="242"/>
        <end position="263"/>
    </location>
</feature>
<dbReference type="SUPFAM" id="SSF161098">
    <property type="entry name" value="MetI-like"/>
    <property type="match status" value="1"/>
</dbReference>
<evidence type="ECO:0000256" key="7">
    <source>
        <dbReference type="RuleBase" id="RU363032"/>
    </source>
</evidence>
<organism evidence="9 10">
    <name type="scientific">Dethiosulfatibacter aminovorans DSM 17477</name>
    <dbReference type="NCBI Taxonomy" id="1121476"/>
    <lineage>
        <taxon>Bacteria</taxon>
        <taxon>Bacillati</taxon>
        <taxon>Bacillota</taxon>
        <taxon>Tissierellia</taxon>
        <taxon>Dethiosulfatibacter</taxon>
    </lineage>
</organism>
<dbReference type="Proteomes" id="UP000184052">
    <property type="component" value="Unassembled WGS sequence"/>
</dbReference>
<keyword evidence="2 7" id="KW-0813">Transport</keyword>
<feature type="transmembrane region" description="Helical" evidence="7">
    <location>
        <begin position="83"/>
        <end position="105"/>
    </location>
</feature>
<feature type="domain" description="ABC transmembrane type-1" evidence="8">
    <location>
        <begin position="79"/>
        <end position="263"/>
    </location>
</feature>
<evidence type="ECO:0000313" key="10">
    <source>
        <dbReference type="Proteomes" id="UP000184052"/>
    </source>
</evidence>
<dbReference type="RefSeq" id="WP_073046014.1">
    <property type="nucleotide sequence ID" value="NZ_FQZL01000004.1"/>
</dbReference>
<keyword evidence="5 7" id="KW-1133">Transmembrane helix</keyword>
<proteinExistence type="inferred from homology"/>
<dbReference type="Pfam" id="PF00528">
    <property type="entry name" value="BPD_transp_1"/>
    <property type="match status" value="1"/>
</dbReference>
<dbReference type="PROSITE" id="PS50928">
    <property type="entry name" value="ABC_TM1"/>
    <property type="match status" value="1"/>
</dbReference>
<evidence type="ECO:0000256" key="5">
    <source>
        <dbReference type="ARBA" id="ARBA00022989"/>
    </source>
</evidence>
<dbReference type="Gene3D" id="1.10.3720.10">
    <property type="entry name" value="MetI-like"/>
    <property type="match status" value="1"/>
</dbReference>
<evidence type="ECO:0000256" key="4">
    <source>
        <dbReference type="ARBA" id="ARBA00022692"/>
    </source>
</evidence>
<evidence type="ECO:0000256" key="6">
    <source>
        <dbReference type="ARBA" id="ARBA00023136"/>
    </source>
</evidence>
<dbReference type="STRING" id="1121476.SAMN02745751_00303"/>